<evidence type="ECO:0000256" key="8">
    <source>
        <dbReference type="ARBA" id="ARBA00023239"/>
    </source>
</evidence>
<protein>
    <recommendedName>
        <fullName evidence="2">Abasic site processing protein HMCES</fullName>
    </recommendedName>
    <alternativeName>
        <fullName evidence="9">Embryonic stem cell-specific 5-hydroxymethylcytosine-binding protein</fullName>
    </alternativeName>
    <alternativeName>
        <fullName evidence="10">Peptidase HMCES</fullName>
    </alternativeName>
    <alternativeName>
        <fullName evidence="11">SRAP domain-containing protein 1</fullName>
    </alternativeName>
</protein>
<evidence type="ECO:0000256" key="4">
    <source>
        <dbReference type="ARBA" id="ARBA00022763"/>
    </source>
</evidence>
<evidence type="ECO:0000256" key="7">
    <source>
        <dbReference type="ARBA" id="ARBA00023125"/>
    </source>
</evidence>
<dbReference type="GO" id="GO:0003697">
    <property type="term" value="F:single-stranded DNA binding"/>
    <property type="evidence" value="ECO:0007669"/>
    <property type="project" value="InterPro"/>
</dbReference>
<reference evidence="14" key="1">
    <citation type="submission" date="2017-02" db="UniProtKB">
        <authorList>
            <consortium name="WormBaseParasite"/>
        </authorList>
    </citation>
    <scope>IDENTIFICATION</scope>
</reference>
<evidence type="ECO:0000313" key="13">
    <source>
        <dbReference type="Proteomes" id="UP000278807"/>
    </source>
</evidence>
<name>A0A0R3T2C6_RODNA</name>
<keyword evidence="5" id="KW-0378">Hydrolase</keyword>
<evidence type="ECO:0000313" key="14">
    <source>
        <dbReference type="WBParaSite" id="HNAJ_0000107801-mRNA-1"/>
    </source>
</evidence>
<dbReference type="STRING" id="102285.A0A0R3T2C6"/>
<gene>
    <name evidence="12" type="ORF">HNAJ_LOCUS1078</name>
</gene>
<proteinExistence type="inferred from homology"/>
<organism evidence="14">
    <name type="scientific">Rodentolepis nana</name>
    <name type="common">Dwarf tapeworm</name>
    <name type="synonym">Hymenolepis nana</name>
    <dbReference type="NCBI Taxonomy" id="102285"/>
    <lineage>
        <taxon>Eukaryota</taxon>
        <taxon>Metazoa</taxon>
        <taxon>Spiralia</taxon>
        <taxon>Lophotrochozoa</taxon>
        <taxon>Platyhelminthes</taxon>
        <taxon>Cestoda</taxon>
        <taxon>Eucestoda</taxon>
        <taxon>Cyclophyllidea</taxon>
        <taxon>Hymenolepididae</taxon>
        <taxon>Rodentolepis</taxon>
    </lineage>
</organism>
<dbReference type="AlphaFoldDB" id="A0A0R3T2C6"/>
<dbReference type="Proteomes" id="UP000278807">
    <property type="component" value="Unassembled WGS sequence"/>
</dbReference>
<comment type="similarity">
    <text evidence="1">Belongs to the SOS response-associated peptidase family.</text>
</comment>
<dbReference type="InterPro" id="IPR003738">
    <property type="entry name" value="SRAP"/>
</dbReference>
<dbReference type="Gene3D" id="3.90.1680.10">
    <property type="entry name" value="SOS response associated peptidase-like"/>
    <property type="match status" value="1"/>
</dbReference>
<reference evidence="12 13" key="2">
    <citation type="submission" date="2018-11" db="EMBL/GenBank/DDBJ databases">
        <authorList>
            <consortium name="Pathogen Informatics"/>
        </authorList>
    </citation>
    <scope>NUCLEOTIDE SEQUENCE [LARGE SCALE GENOMIC DNA]</scope>
</reference>
<dbReference type="EMBL" id="UZAE01000379">
    <property type="protein sequence ID" value="VDN96937.1"/>
    <property type="molecule type" value="Genomic_DNA"/>
</dbReference>
<evidence type="ECO:0000256" key="2">
    <source>
        <dbReference type="ARBA" id="ARBA00015888"/>
    </source>
</evidence>
<evidence type="ECO:0000256" key="10">
    <source>
        <dbReference type="ARBA" id="ARBA00030898"/>
    </source>
</evidence>
<evidence type="ECO:0000256" key="3">
    <source>
        <dbReference type="ARBA" id="ARBA00022670"/>
    </source>
</evidence>
<keyword evidence="13" id="KW-1185">Reference proteome</keyword>
<evidence type="ECO:0000256" key="11">
    <source>
        <dbReference type="ARBA" id="ARBA00031130"/>
    </source>
</evidence>
<dbReference type="SUPFAM" id="SSF143081">
    <property type="entry name" value="BB1717-like"/>
    <property type="match status" value="1"/>
</dbReference>
<evidence type="ECO:0000256" key="9">
    <source>
        <dbReference type="ARBA" id="ARBA00030390"/>
    </source>
</evidence>
<keyword evidence="8" id="KW-0456">Lyase</keyword>
<keyword evidence="7" id="KW-0238">DNA-binding</keyword>
<dbReference type="WBParaSite" id="HNAJ_0000107801-mRNA-1">
    <property type="protein sequence ID" value="HNAJ_0000107801-mRNA-1"/>
    <property type="gene ID" value="HNAJ_0000107801"/>
</dbReference>
<dbReference type="GO" id="GO:0016829">
    <property type="term" value="F:lyase activity"/>
    <property type="evidence" value="ECO:0007669"/>
    <property type="project" value="UniProtKB-KW"/>
</dbReference>
<sequence>MRWGLIPSFVPNALEKASSYKFATSNARAENILERPSYMDCIKHRRRCVVIAQGFYEWKQENGKKMPYYISIPGQDESLMLMAGIFSVNKEQTVIFRDPEDIFEWITPNLCSPTQVGYCDDPTCILVFQTVSYLQHLTDKLKAIELRIYPVTPLMNSTSFSSHQCVEPLDPFKPYFHFENFRNQILHIIESLRIFLKPRR</sequence>
<dbReference type="PANTHER" id="PTHR13604">
    <property type="entry name" value="DC12-RELATED"/>
    <property type="match status" value="1"/>
</dbReference>
<keyword evidence="4" id="KW-0227">DNA damage</keyword>
<keyword evidence="6" id="KW-0190">Covalent protein-DNA linkage</keyword>
<accession>A0A0R3T2C6</accession>
<dbReference type="InterPro" id="IPR036590">
    <property type="entry name" value="SRAP-like"/>
</dbReference>
<keyword evidence="3" id="KW-0645">Protease</keyword>
<evidence type="ECO:0000256" key="6">
    <source>
        <dbReference type="ARBA" id="ARBA00023124"/>
    </source>
</evidence>
<dbReference type="GO" id="GO:0006508">
    <property type="term" value="P:proteolysis"/>
    <property type="evidence" value="ECO:0007669"/>
    <property type="project" value="UniProtKB-KW"/>
</dbReference>
<evidence type="ECO:0000256" key="1">
    <source>
        <dbReference type="ARBA" id="ARBA00008136"/>
    </source>
</evidence>
<dbReference type="GO" id="GO:0008233">
    <property type="term" value="F:peptidase activity"/>
    <property type="evidence" value="ECO:0007669"/>
    <property type="project" value="UniProtKB-KW"/>
</dbReference>
<dbReference type="GO" id="GO:0106300">
    <property type="term" value="P:protein-DNA covalent cross-linking repair"/>
    <property type="evidence" value="ECO:0007669"/>
    <property type="project" value="InterPro"/>
</dbReference>
<dbReference type="Pfam" id="PF02586">
    <property type="entry name" value="SRAP"/>
    <property type="match status" value="1"/>
</dbReference>
<evidence type="ECO:0000256" key="5">
    <source>
        <dbReference type="ARBA" id="ARBA00022801"/>
    </source>
</evidence>
<dbReference type="PANTHER" id="PTHR13604:SF0">
    <property type="entry name" value="ABASIC SITE PROCESSING PROTEIN HMCES"/>
    <property type="match status" value="1"/>
</dbReference>
<evidence type="ECO:0000313" key="12">
    <source>
        <dbReference type="EMBL" id="VDN96937.1"/>
    </source>
</evidence>
<dbReference type="OrthoDB" id="2111841at2759"/>